<comment type="caution">
    <text evidence="2">The sequence shown here is derived from an EMBL/GenBank/DDBJ whole genome shotgun (WGS) entry which is preliminary data.</text>
</comment>
<sequence length="62" mass="7124">HFIANSDVSETQINNDLNRIEQKINNLNQKYGKLIFNKVINSNKLKQFLPNFVIVPVVKGVN</sequence>
<reference evidence="2 3" key="1">
    <citation type="journal article" date="2023" name="Int. J. Syst. Evol. Microbiol.">
        <title>The observation of taxonomic boundaries for the 16SrII and 16SrXXV phytoplasmas using genome-based delimitation.</title>
        <authorList>
            <person name="Rodrigues Jardim B."/>
            <person name="Tran-Nguyen L.T.T."/>
            <person name="Gambley C."/>
            <person name="Al-Sadi A.M."/>
            <person name="Al-Subhi A.M."/>
            <person name="Foissac X."/>
            <person name="Salar P."/>
            <person name="Cai H."/>
            <person name="Yang J.Y."/>
            <person name="Davis R."/>
            <person name="Jones L."/>
            <person name="Rodoni B."/>
            <person name="Constable F.E."/>
        </authorList>
    </citation>
    <scope>NUCLEOTIDE SEQUENCE [LARGE SCALE GENOMIC DNA]</scope>
    <source>
        <strain evidence="2">BAWM-225</strain>
    </source>
</reference>
<keyword evidence="1" id="KW-0175">Coiled coil</keyword>
<evidence type="ECO:0000313" key="3">
    <source>
        <dbReference type="Proteomes" id="UP001170683"/>
    </source>
</evidence>
<name>A0ABT9D4I8_9MOLU</name>
<dbReference type="EMBL" id="JAOSIQ010000003">
    <property type="protein sequence ID" value="MDO8063957.1"/>
    <property type="molecule type" value="Genomic_DNA"/>
</dbReference>
<organism evidence="2 3">
    <name type="scientific">Candidatus Phytoplasma bonamiae</name>
    <dbReference type="NCBI Taxonomy" id="2982626"/>
    <lineage>
        <taxon>Bacteria</taxon>
        <taxon>Bacillati</taxon>
        <taxon>Mycoplasmatota</taxon>
        <taxon>Mollicutes</taxon>
        <taxon>Acholeplasmatales</taxon>
        <taxon>Acholeplasmataceae</taxon>
        <taxon>Candidatus Phytoplasma</taxon>
        <taxon>16SrII (Peanut WB group)</taxon>
    </lineage>
</organism>
<keyword evidence="3" id="KW-1185">Reference proteome</keyword>
<gene>
    <name evidence="2" type="ORF">OC701_00505</name>
</gene>
<accession>A0ABT9D4I8</accession>
<feature type="non-terminal residue" evidence="2">
    <location>
        <position position="1"/>
    </location>
</feature>
<protein>
    <submittedName>
        <fullName evidence="2">Uncharacterized protein</fullName>
    </submittedName>
</protein>
<evidence type="ECO:0000256" key="1">
    <source>
        <dbReference type="SAM" id="Coils"/>
    </source>
</evidence>
<dbReference type="Proteomes" id="UP001170683">
    <property type="component" value="Unassembled WGS sequence"/>
</dbReference>
<evidence type="ECO:0000313" key="2">
    <source>
        <dbReference type="EMBL" id="MDO8063957.1"/>
    </source>
</evidence>
<feature type="coiled-coil region" evidence="1">
    <location>
        <begin position="10"/>
        <end position="37"/>
    </location>
</feature>
<dbReference type="RefSeq" id="WP_304514165.1">
    <property type="nucleotide sequence ID" value="NZ_JAOSIQ010000003.1"/>
</dbReference>
<proteinExistence type="predicted"/>